<feature type="domain" description="HAMP" evidence="9">
    <location>
        <begin position="242"/>
        <end position="294"/>
    </location>
</feature>
<name>A0A8B4S7Y5_COMTE</name>
<evidence type="ECO:0000313" key="10">
    <source>
        <dbReference type="EMBL" id="SUY78445.1"/>
    </source>
</evidence>
<keyword evidence="5" id="KW-0175">Coiled coil</keyword>
<evidence type="ECO:0000256" key="2">
    <source>
        <dbReference type="ARBA" id="ARBA00022481"/>
    </source>
</evidence>
<dbReference type="GO" id="GO:0004888">
    <property type="term" value="F:transmembrane signaling receptor activity"/>
    <property type="evidence" value="ECO:0007669"/>
    <property type="project" value="InterPro"/>
</dbReference>
<comment type="caution">
    <text evidence="10">The sequence shown here is derived from an EMBL/GenBank/DDBJ whole genome shotgun (WGS) entry which is preliminary data.</text>
</comment>
<evidence type="ECO:0000259" key="9">
    <source>
        <dbReference type="PROSITE" id="PS50885"/>
    </source>
</evidence>
<keyword evidence="4" id="KW-0807">Transducer</keyword>
<sequence>MCTRFSGCFPHSPSRRCQTLQVAQAPNSPMNFFRNLKLANKLLVSFVLILLISAVSGLYGLVQMERVNATATDLARQWLPAARNLQDMRYQLQRYRSQTMQHVMAQSSEEMAVYDKSMPKLWDELVQNQQSYAKYVRTDKERALLAEIGEELKAYAVQTAKVVDLSHQLLNDDASEILRGDSLKISRSINTRLEALSEINHQATEETNQAGDDLYAAARWWVMALLLGSIVIGVALAVLIARSISRPLQSAVQLAQSVAAGDLSASITVQSRDEVGQLLQALKDMNTSLQRIVGQVRQGTDSIASASSQIASGNQDLSSRTEEQASSLEQTAASMEELTATVQQNAGNAQQANQMASAASQVAVRGGATVAQVVQTMSAINESSRKIVDIIGVIDSIAFQTNILALNAAVEAARAGDQGRGFAVVASEVRTLAQRSAEAAKQIKQLIDDSVSKVQEGSTQVDEAGKTMDEIVMSVRRVTDIMGEISVASHQQTSGIEQVTQAVTQMDQMTQQNAALVEEAAAATDALRGQAAALAETVSFFKLGAQSGLQAAPALASATFKPAPARAAIKVSAPVRAQSTALKRPAMSAAGKHPVLSPAKSAAAPQPQKAATADDGEWESF</sequence>
<protein>
    <submittedName>
        <fullName evidence="10">Ribose and galactose chemoreceptor protein</fullName>
    </submittedName>
</protein>
<evidence type="ECO:0000256" key="3">
    <source>
        <dbReference type="ARBA" id="ARBA00029447"/>
    </source>
</evidence>
<dbReference type="CDD" id="cd06225">
    <property type="entry name" value="HAMP"/>
    <property type="match status" value="1"/>
</dbReference>
<dbReference type="Gene3D" id="1.10.287.950">
    <property type="entry name" value="Methyl-accepting chemotaxis protein"/>
    <property type="match status" value="1"/>
</dbReference>
<dbReference type="CDD" id="cd11386">
    <property type="entry name" value="MCP_signal"/>
    <property type="match status" value="1"/>
</dbReference>
<dbReference type="AlphaFoldDB" id="A0A8B4S7Y5"/>
<keyword evidence="7" id="KW-0472">Membrane</keyword>
<evidence type="ECO:0000256" key="1">
    <source>
        <dbReference type="ARBA" id="ARBA00004370"/>
    </source>
</evidence>
<accession>A0A8B4S7Y5</accession>
<keyword evidence="7" id="KW-0812">Transmembrane</keyword>
<keyword evidence="7" id="KW-1133">Transmembrane helix</keyword>
<dbReference type="InterPro" id="IPR024478">
    <property type="entry name" value="HlyB_4HB_MCP"/>
</dbReference>
<dbReference type="GO" id="GO:0006935">
    <property type="term" value="P:chemotaxis"/>
    <property type="evidence" value="ECO:0007669"/>
    <property type="project" value="InterPro"/>
</dbReference>
<dbReference type="Proteomes" id="UP000255070">
    <property type="component" value="Unassembled WGS sequence"/>
</dbReference>
<keyword evidence="11" id="KW-1185">Reference proteome</keyword>
<evidence type="ECO:0000256" key="5">
    <source>
        <dbReference type="SAM" id="Coils"/>
    </source>
</evidence>
<evidence type="ECO:0000256" key="4">
    <source>
        <dbReference type="PROSITE-ProRule" id="PRU00284"/>
    </source>
</evidence>
<dbReference type="InterPro" id="IPR003660">
    <property type="entry name" value="HAMP_dom"/>
</dbReference>
<feature type="region of interest" description="Disordered" evidence="6">
    <location>
        <begin position="581"/>
        <end position="621"/>
    </location>
</feature>
<evidence type="ECO:0000256" key="6">
    <source>
        <dbReference type="SAM" id="MobiDB-lite"/>
    </source>
</evidence>
<organism evidence="10 11">
    <name type="scientific">Comamonas testosteroni</name>
    <name type="common">Pseudomonas testosteroni</name>
    <dbReference type="NCBI Taxonomy" id="285"/>
    <lineage>
        <taxon>Bacteria</taxon>
        <taxon>Pseudomonadati</taxon>
        <taxon>Pseudomonadota</taxon>
        <taxon>Betaproteobacteria</taxon>
        <taxon>Burkholderiales</taxon>
        <taxon>Comamonadaceae</taxon>
        <taxon>Comamonas</taxon>
    </lineage>
</organism>
<dbReference type="EMBL" id="UFXL01000001">
    <property type="protein sequence ID" value="SUY78445.1"/>
    <property type="molecule type" value="Genomic_DNA"/>
</dbReference>
<comment type="similarity">
    <text evidence="3">Belongs to the methyl-accepting chemotaxis (MCP) protein family.</text>
</comment>
<dbReference type="InterPro" id="IPR004089">
    <property type="entry name" value="MCPsignal_dom"/>
</dbReference>
<dbReference type="SMART" id="SM00283">
    <property type="entry name" value="MA"/>
    <property type="match status" value="1"/>
</dbReference>
<proteinExistence type="inferred from homology"/>
<keyword evidence="2" id="KW-0488">Methylation</keyword>
<dbReference type="PANTHER" id="PTHR43531">
    <property type="entry name" value="PROTEIN ICFG"/>
    <property type="match status" value="1"/>
</dbReference>
<feature type="transmembrane region" description="Helical" evidence="7">
    <location>
        <begin position="42"/>
        <end position="62"/>
    </location>
</feature>
<dbReference type="PANTHER" id="PTHR43531:SF14">
    <property type="entry name" value="METHYL-ACCEPTING CHEMOTAXIS PROTEIN I-RELATED"/>
    <property type="match status" value="1"/>
</dbReference>
<feature type="compositionally biased region" description="Polar residues" evidence="6">
    <location>
        <begin position="313"/>
        <end position="332"/>
    </location>
</feature>
<dbReference type="PROSITE" id="PS50111">
    <property type="entry name" value="CHEMOTAXIS_TRANSDUC_2"/>
    <property type="match status" value="1"/>
</dbReference>
<dbReference type="Gene3D" id="6.10.340.10">
    <property type="match status" value="1"/>
</dbReference>
<dbReference type="SMART" id="SM00304">
    <property type="entry name" value="HAMP"/>
    <property type="match status" value="1"/>
</dbReference>
<keyword evidence="10" id="KW-0675">Receptor</keyword>
<dbReference type="Pfam" id="PF00015">
    <property type="entry name" value="MCPsignal"/>
    <property type="match status" value="1"/>
</dbReference>
<dbReference type="InterPro" id="IPR051310">
    <property type="entry name" value="MCP_chemotaxis"/>
</dbReference>
<dbReference type="SUPFAM" id="SSF58104">
    <property type="entry name" value="Methyl-accepting chemotaxis protein (MCP) signaling domain"/>
    <property type="match status" value="1"/>
</dbReference>
<evidence type="ECO:0000259" key="8">
    <source>
        <dbReference type="PROSITE" id="PS50111"/>
    </source>
</evidence>
<dbReference type="InterPro" id="IPR004090">
    <property type="entry name" value="Chemotax_Me-accpt_rcpt"/>
</dbReference>
<dbReference type="Pfam" id="PF00672">
    <property type="entry name" value="HAMP"/>
    <property type="match status" value="1"/>
</dbReference>
<gene>
    <name evidence="10" type="primary">trg_5</name>
    <name evidence="10" type="ORF">NCTC10698_03360</name>
</gene>
<feature type="domain" description="Methyl-accepting transducer" evidence="8">
    <location>
        <begin position="299"/>
        <end position="528"/>
    </location>
</feature>
<dbReference type="PROSITE" id="PS50885">
    <property type="entry name" value="HAMP"/>
    <property type="match status" value="1"/>
</dbReference>
<comment type="subcellular location">
    <subcellularLocation>
        <location evidence="1">Membrane</location>
    </subcellularLocation>
</comment>
<feature type="region of interest" description="Disordered" evidence="6">
    <location>
        <begin position="310"/>
        <end position="332"/>
    </location>
</feature>
<dbReference type="Pfam" id="PF12729">
    <property type="entry name" value="4HB_MCP_1"/>
    <property type="match status" value="1"/>
</dbReference>
<evidence type="ECO:0000313" key="11">
    <source>
        <dbReference type="Proteomes" id="UP000255070"/>
    </source>
</evidence>
<feature type="transmembrane region" description="Helical" evidence="7">
    <location>
        <begin position="220"/>
        <end position="241"/>
    </location>
</feature>
<dbReference type="GO" id="GO:0005886">
    <property type="term" value="C:plasma membrane"/>
    <property type="evidence" value="ECO:0007669"/>
    <property type="project" value="TreeGrafter"/>
</dbReference>
<dbReference type="PRINTS" id="PR00260">
    <property type="entry name" value="CHEMTRNSDUCR"/>
</dbReference>
<reference evidence="10 11" key="1">
    <citation type="submission" date="2018-06" db="EMBL/GenBank/DDBJ databases">
        <authorList>
            <consortium name="Pathogen Informatics"/>
            <person name="Doyle S."/>
        </authorList>
    </citation>
    <scope>NUCLEOTIDE SEQUENCE [LARGE SCALE GENOMIC DNA]</scope>
    <source>
        <strain evidence="10 11">NCTC10698</strain>
    </source>
</reference>
<feature type="coiled-coil region" evidence="5">
    <location>
        <begin position="499"/>
        <end position="526"/>
    </location>
</feature>
<dbReference type="FunFam" id="1.10.287.950:FF:000001">
    <property type="entry name" value="Methyl-accepting chemotaxis sensory transducer"/>
    <property type="match status" value="1"/>
</dbReference>
<evidence type="ECO:0000256" key="7">
    <source>
        <dbReference type="SAM" id="Phobius"/>
    </source>
</evidence>
<feature type="compositionally biased region" description="Low complexity" evidence="6">
    <location>
        <begin position="597"/>
        <end position="611"/>
    </location>
</feature>
<dbReference type="GO" id="GO:0007165">
    <property type="term" value="P:signal transduction"/>
    <property type="evidence" value="ECO:0007669"/>
    <property type="project" value="UniProtKB-KW"/>
</dbReference>